<keyword evidence="2" id="KW-1185">Reference proteome</keyword>
<gene>
    <name evidence="1" type="ORF">QLS71_006605</name>
</gene>
<dbReference type="Proteomes" id="UP001224325">
    <property type="component" value="Chromosome"/>
</dbReference>
<protein>
    <submittedName>
        <fullName evidence="1">Uncharacterized protein</fullName>
    </submittedName>
</protein>
<reference evidence="1" key="1">
    <citation type="submission" date="2024-04" db="EMBL/GenBank/DDBJ databases">
        <title>Mariniflexile litorale, isolated from the shallow sediments of the Sea of Japan.</title>
        <authorList>
            <person name="Romanenko L."/>
            <person name="Isaeva M."/>
        </authorList>
    </citation>
    <scope>NUCLEOTIDE SEQUENCE [LARGE SCALE GENOMIC DNA]</scope>
    <source>
        <strain evidence="1">KMM 9835</strain>
    </source>
</reference>
<sequence>MKNLENFGVDVMTQTELLNVDGGYKLWEYAAALACESIRLMGVFADGFSEGANAAAGAYYR</sequence>
<organism evidence="1 2">
    <name type="scientific">Mariniflexile litorale</name>
    <dbReference type="NCBI Taxonomy" id="3045158"/>
    <lineage>
        <taxon>Bacteria</taxon>
        <taxon>Pseudomonadati</taxon>
        <taxon>Bacteroidota</taxon>
        <taxon>Flavobacteriia</taxon>
        <taxon>Flavobacteriales</taxon>
        <taxon>Flavobacteriaceae</taxon>
        <taxon>Mariniflexile</taxon>
    </lineage>
</organism>
<name>A0AAU7EL59_9FLAO</name>
<dbReference type="EMBL" id="CP155618">
    <property type="protein sequence ID" value="XBL15681.1"/>
    <property type="molecule type" value="Genomic_DNA"/>
</dbReference>
<dbReference type="KEGG" id="mlil:QLS71_006605"/>
<evidence type="ECO:0000313" key="1">
    <source>
        <dbReference type="EMBL" id="XBL15681.1"/>
    </source>
</evidence>
<evidence type="ECO:0000313" key="2">
    <source>
        <dbReference type="Proteomes" id="UP001224325"/>
    </source>
</evidence>
<proteinExistence type="predicted"/>
<dbReference type="AlphaFoldDB" id="A0AAU7EL59"/>
<accession>A0AAU7EL59</accession>
<dbReference type="RefSeq" id="WP_308991821.1">
    <property type="nucleotide sequence ID" value="NZ_CP155618.1"/>
</dbReference>